<dbReference type="InterPro" id="IPR025202">
    <property type="entry name" value="PLD-like_dom"/>
</dbReference>
<protein>
    <recommendedName>
        <fullName evidence="3">phospholipase D</fullName>
        <ecNumber evidence="3">3.1.4.4</ecNumber>
    </recommendedName>
</protein>
<accession>A0A7K3QPW7</accession>
<dbReference type="SUPFAM" id="SSF56024">
    <property type="entry name" value="Phospholipase D/nuclease"/>
    <property type="match status" value="2"/>
</dbReference>
<evidence type="ECO:0000256" key="2">
    <source>
        <dbReference type="ARBA" id="ARBA00008664"/>
    </source>
</evidence>
<name>A0A7K3QPW7_9ACTN</name>
<evidence type="ECO:0000256" key="3">
    <source>
        <dbReference type="ARBA" id="ARBA00012027"/>
    </source>
</evidence>
<dbReference type="RefSeq" id="WP_164187716.1">
    <property type="nucleotide sequence ID" value="NZ_JAAGMR010000116.1"/>
</dbReference>
<dbReference type="EMBL" id="JAAGMR010000116">
    <property type="protein sequence ID" value="NEB91863.1"/>
    <property type="molecule type" value="Genomic_DNA"/>
</dbReference>
<gene>
    <name evidence="9" type="ORF">G3I21_09030</name>
</gene>
<dbReference type="Proteomes" id="UP000470520">
    <property type="component" value="Unassembled WGS sequence"/>
</dbReference>
<dbReference type="GO" id="GO:0016042">
    <property type="term" value="P:lipid catabolic process"/>
    <property type="evidence" value="ECO:0007669"/>
    <property type="project" value="UniProtKB-KW"/>
</dbReference>
<comment type="caution">
    <text evidence="9">The sequence shown here is derived from an EMBL/GenBank/DDBJ whole genome shotgun (WGS) entry which is preliminary data.</text>
</comment>
<proteinExistence type="inferred from homology"/>
<dbReference type="PANTHER" id="PTHR43856">
    <property type="entry name" value="CARDIOLIPIN HYDROLASE"/>
    <property type="match status" value="1"/>
</dbReference>
<evidence type="ECO:0000256" key="7">
    <source>
        <dbReference type="SAM" id="SignalP"/>
    </source>
</evidence>
<dbReference type="InterPro" id="IPR051406">
    <property type="entry name" value="PLD_domain"/>
</dbReference>
<comment type="catalytic activity">
    <reaction evidence="1">
        <text>a 1,2-diacyl-sn-glycero-3-phosphocholine + H2O = a 1,2-diacyl-sn-glycero-3-phosphate + choline + H(+)</text>
        <dbReference type="Rhea" id="RHEA:14445"/>
        <dbReference type="ChEBI" id="CHEBI:15354"/>
        <dbReference type="ChEBI" id="CHEBI:15377"/>
        <dbReference type="ChEBI" id="CHEBI:15378"/>
        <dbReference type="ChEBI" id="CHEBI:57643"/>
        <dbReference type="ChEBI" id="CHEBI:58608"/>
        <dbReference type="EC" id="3.1.4.4"/>
    </reaction>
</comment>
<evidence type="ECO:0000256" key="5">
    <source>
        <dbReference type="ARBA" id="ARBA00022963"/>
    </source>
</evidence>
<sequence>MHGDRVRQVGTVLAATLLTAGLTATGGATPAFAAGSGPVFNVPGPAGSQAEKEAIRTQFLNVIQNAVPGSTLKMAMYHLWDTTVAQAMADAHDRGVNVQVIMDSTETADDGDGTSYPLLTAALGTNTSAASFVTLCGTKHACNSTVTPSINHNKFLIYDVDNGASSTVIQSSSNLTPSNYAKFWNDAMVVQSDQGVYQAYTAYFAKLMAKNPAGWAYLTPTPHSPYTYYFFPRPKDDPRPGDTIVNVLDNVGCTYTEGGTTKHSTVRVGMYKITRQGVADKLKALRNAGCTVDIVYTQMDSADSTGSAGTWEALHYSGGPAVRCVNFDDDSDEGTAAKPTQRQIIHSKFLLIEGKYGDDTGRKVLWTGSHNYSGPALTNNDEALLKVDDPGVYASYVTRYNAVRAAANPGTADNNPACKGVTEAPDA</sequence>
<feature type="signal peptide" evidence="7">
    <location>
        <begin position="1"/>
        <end position="33"/>
    </location>
</feature>
<dbReference type="GO" id="GO:0004630">
    <property type="term" value="F:phospholipase D activity"/>
    <property type="evidence" value="ECO:0007669"/>
    <property type="project" value="UniProtKB-EC"/>
</dbReference>
<evidence type="ECO:0000256" key="4">
    <source>
        <dbReference type="ARBA" id="ARBA00022801"/>
    </source>
</evidence>
<evidence type="ECO:0000256" key="1">
    <source>
        <dbReference type="ARBA" id="ARBA00000798"/>
    </source>
</evidence>
<dbReference type="Pfam" id="PF13091">
    <property type="entry name" value="PLDc_2"/>
    <property type="match status" value="2"/>
</dbReference>
<comment type="similarity">
    <text evidence="2">Belongs to the phospholipase D family.</text>
</comment>
<dbReference type="AlphaFoldDB" id="A0A7K3QPW7"/>
<evidence type="ECO:0000259" key="8">
    <source>
        <dbReference type="Pfam" id="PF13091"/>
    </source>
</evidence>
<dbReference type="GO" id="GO:0016891">
    <property type="term" value="F:RNA endonuclease activity producing 5'-phosphomonoesters, hydrolytic mechanism"/>
    <property type="evidence" value="ECO:0007669"/>
    <property type="project" value="TreeGrafter"/>
</dbReference>
<evidence type="ECO:0000313" key="9">
    <source>
        <dbReference type="EMBL" id="NEB91863.1"/>
    </source>
</evidence>
<keyword evidence="5" id="KW-0442">Lipid degradation</keyword>
<keyword evidence="4" id="KW-0378">Hydrolase</keyword>
<keyword evidence="6" id="KW-0443">Lipid metabolism</keyword>
<feature type="chain" id="PRO_5029680806" description="phospholipase D" evidence="7">
    <location>
        <begin position="34"/>
        <end position="427"/>
    </location>
</feature>
<dbReference type="EC" id="3.1.4.4" evidence="3"/>
<evidence type="ECO:0000313" key="10">
    <source>
        <dbReference type="Proteomes" id="UP000470520"/>
    </source>
</evidence>
<evidence type="ECO:0000256" key="6">
    <source>
        <dbReference type="ARBA" id="ARBA00023098"/>
    </source>
</evidence>
<dbReference type="PANTHER" id="PTHR43856:SF1">
    <property type="entry name" value="MITOCHONDRIAL CARDIOLIPIN HYDROLASE"/>
    <property type="match status" value="1"/>
</dbReference>
<reference evidence="9 10" key="1">
    <citation type="submission" date="2020-01" db="EMBL/GenBank/DDBJ databases">
        <title>Insect and environment-associated Actinomycetes.</title>
        <authorList>
            <person name="Currrie C."/>
            <person name="Chevrette M."/>
            <person name="Carlson C."/>
            <person name="Stubbendieck R."/>
            <person name="Wendt-Pienkowski E."/>
        </authorList>
    </citation>
    <scope>NUCLEOTIDE SEQUENCE [LARGE SCALE GENOMIC DNA]</scope>
    <source>
        <strain evidence="9 10">SID7754</strain>
    </source>
</reference>
<feature type="domain" description="Phospholipase D-like" evidence="8">
    <location>
        <begin position="263"/>
        <end position="398"/>
    </location>
</feature>
<feature type="domain" description="Phospholipase D-like" evidence="8">
    <location>
        <begin position="61"/>
        <end position="207"/>
    </location>
</feature>
<dbReference type="Gene3D" id="3.30.870.10">
    <property type="entry name" value="Endonuclease Chain A"/>
    <property type="match status" value="2"/>
</dbReference>
<organism evidence="9 10">
    <name type="scientific">Streptomyces bauhiniae</name>
    <dbReference type="NCBI Taxonomy" id="2340725"/>
    <lineage>
        <taxon>Bacteria</taxon>
        <taxon>Bacillati</taxon>
        <taxon>Actinomycetota</taxon>
        <taxon>Actinomycetes</taxon>
        <taxon>Kitasatosporales</taxon>
        <taxon>Streptomycetaceae</taxon>
        <taxon>Streptomyces</taxon>
    </lineage>
</organism>
<keyword evidence="7" id="KW-0732">Signal</keyword>